<feature type="transmembrane region" description="Helical" evidence="2">
    <location>
        <begin position="395"/>
        <end position="414"/>
    </location>
</feature>
<keyword evidence="2" id="KW-1133">Transmembrane helix</keyword>
<feature type="region of interest" description="Disordered" evidence="1">
    <location>
        <begin position="1"/>
        <end position="33"/>
    </location>
</feature>
<evidence type="ECO:0000313" key="4">
    <source>
        <dbReference type="Proteomes" id="UP001595751"/>
    </source>
</evidence>
<reference evidence="4" key="1">
    <citation type="journal article" date="2019" name="Int. J. Syst. Evol. Microbiol.">
        <title>The Global Catalogue of Microorganisms (GCM) 10K type strain sequencing project: providing services to taxonomists for standard genome sequencing and annotation.</title>
        <authorList>
            <consortium name="The Broad Institute Genomics Platform"/>
            <consortium name="The Broad Institute Genome Sequencing Center for Infectious Disease"/>
            <person name="Wu L."/>
            <person name="Ma J."/>
        </authorList>
    </citation>
    <scope>NUCLEOTIDE SEQUENCE [LARGE SCALE GENOMIC DNA]</scope>
    <source>
        <strain evidence="4">CCUG 53252</strain>
    </source>
</reference>
<evidence type="ECO:0000313" key="3">
    <source>
        <dbReference type="EMBL" id="MFC3848766.1"/>
    </source>
</evidence>
<feature type="transmembrane region" description="Helical" evidence="2">
    <location>
        <begin position="265"/>
        <end position="285"/>
    </location>
</feature>
<feature type="transmembrane region" description="Helical" evidence="2">
    <location>
        <begin position="355"/>
        <end position="375"/>
    </location>
</feature>
<evidence type="ECO:0000256" key="2">
    <source>
        <dbReference type="SAM" id="Phobius"/>
    </source>
</evidence>
<sequence>MAPTPKRPTPMRRGTKRSTLKRSAPKQTTAKRPGTASLLSAPLLFAAVVAVAVNLRAGISSVGPVLEEALAAFGAGASQAGLITAMPGFLFALLGLGAVPVAMRLGLTRTIALGAALTLVGLAARPWVGAMAVFIVLTGFVVAGIAVANVLLPAWIKRHGGRHVVALMTAYGALLGLSGAAGPLSALVFSGDGAWQWALGVWAVPAAVQVVVWIVVVAKLGDDARRRRVTGAAGEAGAGAGTKAAEPDSAPDPALEVPMWRSPTALFLLVFFGLQSMNAYVQMGWLPQIYRDNGASAATGTIALALVGGLNVIGGLVMPMLIARARTLTPFVVIFAIATAGGYLGLLLFDAHLPLLWAFFLGVGGFCFPTAIALIPARSRSHVVTAKLSGFVQPYGYLVAGAGPVVVGAVYGATGQWREILVALVVSAVLMGAVGIRAAASTTIDDELAAAARP</sequence>
<feature type="compositionally biased region" description="Basic residues" evidence="1">
    <location>
        <begin position="9"/>
        <end position="24"/>
    </location>
</feature>
<dbReference type="PANTHER" id="PTHR23523:SF2">
    <property type="entry name" value="2-NITROIMIDAZOLE TRANSPORTER"/>
    <property type="match status" value="1"/>
</dbReference>
<dbReference type="SUPFAM" id="SSF103473">
    <property type="entry name" value="MFS general substrate transporter"/>
    <property type="match status" value="1"/>
</dbReference>
<keyword evidence="2" id="KW-0472">Membrane</keyword>
<keyword evidence="2" id="KW-0812">Transmembrane</keyword>
<accession>A0ABV7ZKY9</accession>
<feature type="transmembrane region" description="Helical" evidence="2">
    <location>
        <begin position="297"/>
        <end position="321"/>
    </location>
</feature>
<feature type="transmembrane region" description="Helical" evidence="2">
    <location>
        <begin position="328"/>
        <end position="349"/>
    </location>
</feature>
<feature type="transmembrane region" description="Helical" evidence="2">
    <location>
        <begin position="130"/>
        <end position="152"/>
    </location>
</feature>
<dbReference type="Pfam" id="PF07690">
    <property type="entry name" value="MFS_1"/>
    <property type="match status" value="1"/>
</dbReference>
<dbReference type="PANTHER" id="PTHR23523">
    <property type="match status" value="1"/>
</dbReference>
<organism evidence="3 4">
    <name type="scientific">Corynebacterium hansenii</name>
    <dbReference type="NCBI Taxonomy" id="394964"/>
    <lineage>
        <taxon>Bacteria</taxon>
        <taxon>Bacillati</taxon>
        <taxon>Actinomycetota</taxon>
        <taxon>Actinomycetes</taxon>
        <taxon>Mycobacteriales</taxon>
        <taxon>Corynebacteriaceae</taxon>
        <taxon>Corynebacterium</taxon>
    </lineage>
</organism>
<feature type="transmembrane region" description="Helical" evidence="2">
    <location>
        <begin position="420"/>
        <end position="440"/>
    </location>
</feature>
<dbReference type="Gene3D" id="1.20.1250.20">
    <property type="entry name" value="MFS general substrate transporter like domains"/>
    <property type="match status" value="1"/>
</dbReference>
<feature type="transmembrane region" description="Helical" evidence="2">
    <location>
        <begin position="164"/>
        <end position="189"/>
    </location>
</feature>
<keyword evidence="4" id="KW-1185">Reference proteome</keyword>
<dbReference type="Proteomes" id="UP001595751">
    <property type="component" value="Unassembled WGS sequence"/>
</dbReference>
<feature type="transmembrane region" description="Helical" evidence="2">
    <location>
        <begin position="195"/>
        <end position="218"/>
    </location>
</feature>
<protein>
    <submittedName>
        <fullName evidence="3">MFS transporter</fullName>
    </submittedName>
</protein>
<name>A0ABV7ZKY9_9CORY</name>
<proteinExistence type="predicted"/>
<dbReference type="RefSeq" id="WP_290291997.1">
    <property type="nucleotide sequence ID" value="NZ_CP047211.1"/>
</dbReference>
<dbReference type="EMBL" id="JBHRZN010000001">
    <property type="protein sequence ID" value="MFC3848766.1"/>
    <property type="molecule type" value="Genomic_DNA"/>
</dbReference>
<feature type="transmembrane region" description="Helical" evidence="2">
    <location>
        <begin position="106"/>
        <end position="124"/>
    </location>
</feature>
<feature type="region of interest" description="Disordered" evidence="1">
    <location>
        <begin position="231"/>
        <end position="252"/>
    </location>
</feature>
<dbReference type="InterPro" id="IPR052524">
    <property type="entry name" value="MFS_Cyanate_Porter"/>
</dbReference>
<gene>
    <name evidence="3" type="ORF">ACFORJ_01090</name>
</gene>
<comment type="caution">
    <text evidence="3">The sequence shown here is derived from an EMBL/GenBank/DDBJ whole genome shotgun (WGS) entry which is preliminary data.</text>
</comment>
<evidence type="ECO:0000256" key="1">
    <source>
        <dbReference type="SAM" id="MobiDB-lite"/>
    </source>
</evidence>
<dbReference type="InterPro" id="IPR036259">
    <property type="entry name" value="MFS_trans_sf"/>
</dbReference>
<feature type="transmembrane region" description="Helical" evidence="2">
    <location>
        <begin position="76"/>
        <end position="99"/>
    </location>
</feature>
<dbReference type="InterPro" id="IPR011701">
    <property type="entry name" value="MFS"/>
</dbReference>